<evidence type="ECO:0008006" key="3">
    <source>
        <dbReference type="Google" id="ProtNLM"/>
    </source>
</evidence>
<reference evidence="1" key="2">
    <citation type="submission" date="2022-01" db="EMBL/GenBank/DDBJ databases">
        <authorList>
            <person name="Yamashiro T."/>
            <person name="Shiraishi A."/>
            <person name="Satake H."/>
            <person name="Nakayama K."/>
        </authorList>
    </citation>
    <scope>NUCLEOTIDE SEQUENCE</scope>
</reference>
<dbReference type="Pfam" id="PF14223">
    <property type="entry name" value="Retrotran_gag_2"/>
    <property type="match status" value="1"/>
</dbReference>
<evidence type="ECO:0000313" key="2">
    <source>
        <dbReference type="Proteomes" id="UP001151760"/>
    </source>
</evidence>
<proteinExistence type="predicted"/>
<name>A0ABQ5E9I6_9ASTR</name>
<dbReference type="Proteomes" id="UP001151760">
    <property type="component" value="Unassembled WGS sequence"/>
</dbReference>
<dbReference type="EMBL" id="BQNB010016074">
    <property type="protein sequence ID" value="GJT47529.1"/>
    <property type="molecule type" value="Genomic_DNA"/>
</dbReference>
<protein>
    <recommendedName>
        <fullName evidence="3">Zinc finger, CCHC-type</fullName>
    </recommendedName>
</protein>
<evidence type="ECO:0000313" key="1">
    <source>
        <dbReference type="EMBL" id="GJT47529.1"/>
    </source>
</evidence>
<dbReference type="PANTHER" id="PTHR35317:SF38">
    <property type="entry name" value="RNA-DIRECTED DNA POLYMERASE"/>
    <property type="match status" value="1"/>
</dbReference>
<organism evidence="1 2">
    <name type="scientific">Tanacetum coccineum</name>
    <dbReference type="NCBI Taxonomy" id="301880"/>
    <lineage>
        <taxon>Eukaryota</taxon>
        <taxon>Viridiplantae</taxon>
        <taxon>Streptophyta</taxon>
        <taxon>Embryophyta</taxon>
        <taxon>Tracheophyta</taxon>
        <taxon>Spermatophyta</taxon>
        <taxon>Magnoliopsida</taxon>
        <taxon>eudicotyledons</taxon>
        <taxon>Gunneridae</taxon>
        <taxon>Pentapetalae</taxon>
        <taxon>asterids</taxon>
        <taxon>campanulids</taxon>
        <taxon>Asterales</taxon>
        <taxon>Asteraceae</taxon>
        <taxon>Asteroideae</taxon>
        <taxon>Anthemideae</taxon>
        <taxon>Anthemidinae</taxon>
        <taxon>Tanacetum</taxon>
    </lineage>
</organism>
<dbReference type="PANTHER" id="PTHR35317">
    <property type="entry name" value="OS04G0629600 PROTEIN"/>
    <property type="match status" value="1"/>
</dbReference>
<comment type="caution">
    <text evidence="1">The sequence shown here is derived from an EMBL/GenBank/DDBJ whole genome shotgun (WGS) entry which is preliminary data.</text>
</comment>
<gene>
    <name evidence="1" type="ORF">Tco_0956244</name>
</gene>
<reference evidence="1" key="1">
    <citation type="journal article" date="2022" name="Int. J. Mol. Sci.">
        <title>Draft Genome of Tanacetum Coccineum: Genomic Comparison of Closely Related Tanacetum-Family Plants.</title>
        <authorList>
            <person name="Yamashiro T."/>
            <person name="Shiraishi A."/>
            <person name="Nakayama K."/>
            <person name="Satake H."/>
        </authorList>
    </citation>
    <scope>NUCLEOTIDE SEQUENCE</scope>
</reference>
<sequence length="342" mass="39167">MRNVDKAWELIESIHKTHPSLLTVKSIGIMLSRIAKFQSFDETLEAFDKLELKLSLRNPFGTEEFNLLLRAFCTQRPYKLLVAQTVDDWCCDKADAMRKLLDFEVEKKRQRIGYVGNRNQKTHKEEKRVILEAHDLWEAIEPKEGAEVDNKKDKATTTFLYQALTEDVILQVAGCETAKELWDSLKTRHVGEEKVQQARLQSLMIGFNTLQMKDEDTVDAFTAKLNSYATKARELGTNVGMNHFFTNTIRAKPDRFIQIVASIEQTSDLDDISLDEITGKLKAFEERIKLRKGGQVESQENLLFVHGEHSGKGRRFNKRGGHLNFDVSTDGIEESSGRNDQE</sequence>
<keyword evidence="2" id="KW-1185">Reference proteome</keyword>
<accession>A0ABQ5E9I6</accession>